<accession>A0A1C6Z649</accession>
<dbReference type="PIRSF" id="PIRSF035009">
    <property type="entry name" value="UCP035009_HSDR_N"/>
    <property type="match status" value="1"/>
</dbReference>
<evidence type="ECO:0000313" key="2">
    <source>
        <dbReference type="EMBL" id="SCM54557.1"/>
    </source>
</evidence>
<protein>
    <recommendedName>
        <fullName evidence="1">Type I restriction enzyme R protein N-terminal domain-containing protein</fullName>
    </recommendedName>
</protein>
<evidence type="ECO:0000313" key="3">
    <source>
        <dbReference type="Proteomes" id="UP000094844"/>
    </source>
</evidence>
<dbReference type="InterPro" id="IPR029464">
    <property type="entry name" value="HSDR_N"/>
</dbReference>
<gene>
    <name evidence="2" type="ORF">BN1044_04065</name>
</gene>
<feature type="domain" description="Type I restriction enzyme R protein N-terminal" evidence="1">
    <location>
        <begin position="22"/>
        <end position="119"/>
    </location>
</feature>
<reference evidence="2 3" key="1">
    <citation type="submission" date="2016-09" db="EMBL/GenBank/DDBJ databases">
        <authorList>
            <person name="Capua I."/>
            <person name="De Benedictis P."/>
            <person name="Joannis T."/>
            <person name="Lombin L.H."/>
            <person name="Cattoli G."/>
        </authorList>
    </citation>
    <scope>NUCLEOTIDE SEQUENCE [LARGE SCALE GENOMIC DNA]</scope>
    <source>
        <strain evidence="2 3">GB001</strain>
    </source>
</reference>
<evidence type="ECO:0000259" key="1">
    <source>
        <dbReference type="Pfam" id="PF13588"/>
    </source>
</evidence>
<dbReference type="EMBL" id="FMIQ01000073">
    <property type="protein sequence ID" value="SCM54557.1"/>
    <property type="molecule type" value="Genomic_DNA"/>
</dbReference>
<proteinExistence type="predicted"/>
<dbReference type="AlphaFoldDB" id="A0A1C6Z649"/>
<organism evidence="2 3">
    <name type="scientific">Hafnia alvei</name>
    <dbReference type="NCBI Taxonomy" id="569"/>
    <lineage>
        <taxon>Bacteria</taxon>
        <taxon>Pseudomonadati</taxon>
        <taxon>Pseudomonadota</taxon>
        <taxon>Gammaproteobacteria</taxon>
        <taxon>Enterobacterales</taxon>
        <taxon>Hafniaceae</taxon>
        <taxon>Hafnia</taxon>
    </lineage>
</organism>
<dbReference type="Pfam" id="PF13588">
    <property type="entry name" value="HSDR_N_2"/>
    <property type="match status" value="1"/>
</dbReference>
<dbReference type="InterPro" id="IPR017035">
    <property type="entry name" value="UCP035009_HsdR_All3000-type"/>
</dbReference>
<sequence>MLEQLNSLAVKIRQQSSVIQTEEATKNAFVMPFINKVLGYDVFDPTEVTPEFICDVGTKKGEKIDYAILKGGEIQMLVECKKIGEPLNVNHASQLFRYFHVTNARISILTNGQMYKFFTDLDAPNKMDEKPFLELDLLDIDENVVPEIVKLTKSAFDVESIVNAAGELKYITQIKKIFSSQFSNPEEDFVKLFASRVYEGMITQKVRELFTDLTKKAANQWLNDQVNERLKSAMSSGTVAPITPSTGTTVSSIELQPIEDDSSINKEELVTTEDELEGFHIVKSIVRTVVDPSRITHRDTKSYFGILLDDNNRKPICRLHFNRSQMYIGLFDTDKNETRYAIDNLDDIYQYSEQMKITALNYN</sequence>
<dbReference type="Proteomes" id="UP000094844">
    <property type="component" value="Unassembled WGS sequence"/>
</dbReference>
<name>A0A1C6Z649_HAFAL</name>